<gene>
    <name evidence="5" type="ORF">E3N88_27207</name>
</gene>
<feature type="domain" description="Alanyl-transfer RNA synthetases family profile" evidence="4">
    <location>
        <begin position="1"/>
        <end position="232"/>
    </location>
</feature>
<dbReference type="AlphaFoldDB" id="A0A5N6MWW6"/>
<dbReference type="InterPro" id="IPR018165">
    <property type="entry name" value="Ala-tRNA-synth_IIc_core"/>
</dbReference>
<dbReference type="PROSITE" id="PS50860">
    <property type="entry name" value="AA_TRNA_LIGASE_II_ALA"/>
    <property type="match status" value="1"/>
</dbReference>
<dbReference type="GO" id="GO:0005524">
    <property type="term" value="F:ATP binding"/>
    <property type="evidence" value="ECO:0007669"/>
    <property type="project" value="InterPro"/>
</dbReference>
<dbReference type="GO" id="GO:0006419">
    <property type="term" value="P:alanyl-tRNA aminoacylation"/>
    <property type="evidence" value="ECO:0007669"/>
    <property type="project" value="InterPro"/>
</dbReference>
<dbReference type="Gene3D" id="3.30.980.10">
    <property type="entry name" value="Threonyl-trna Synthetase, Chain A, domain 2"/>
    <property type="match status" value="1"/>
</dbReference>
<comment type="subcellular location">
    <subcellularLocation>
        <location evidence="2">Cytoplasm</location>
    </subcellularLocation>
</comment>
<dbReference type="Pfam" id="PF07973">
    <property type="entry name" value="tRNA_SAD"/>
    <property type="match status" value="1"/>
</dbReference>
<dbReference type="Pfam" id="PF01411">
    <property type="entry name" value="tRNA-synt_2c"/>
    <property type="match status" value="1"/>
</dbReference>
<dbReference type="GO" id="GO:0003676">
    <property type="term" value="F:nucleic acid binding"/>
    <property type="evidence" value="ECO:0007669"/>
    <property type="project" value="InterPro"/>
</dbReference>
<name>A0A5N6MWW6_9ASTR</name>
<dbReference type="Gene3D" id="2.40.30.130">
    <property type="match status" value="1"/>
</dbReference>
<evidence type="ECO:0000256" key="2">
    <source>
        <dbReference type="ARBA" id="ARBA00004496"/>
    </source>
</evidence>
<evidence type="ECO:0000256" key="3">
    <source>
        <dbReference type="ARBA" id="ARBA00008429"/>
    </source>
</evidence>
<evidence type="ECO:0000256" key="1">
    <source>
        <dbReference type="ARBA" id="ARBA00001947"/>
    </source>
</evidence>
<proteinExistence type="inferred from homology"/>
<dbReference type="SUPFAM" id="SSF55186">
    <property type="entry name" value="ThrRS/AlaRS common domain"/>
    <property type="match status" value="1"/>
</dbReference>
<organism evidence="5 6">
    <name type="scientific">Mikania micrantha</name>
    <name type="common">bitter vine</name>
    <dbReference type="NCBI Taxonomy" id="192012"/>
    <lineage>
        <taxon>Eukaryota</taxon>
        <taxon>Viridiplantae</taxon>
        <taxon>Streptophyta</taxon>
        <taxon>Embryophyta</taxon>
        <taxon>Tracheophyta</taxon>
        <taxon>Spermatophyta</taxon>
        <taxon>Magnoliopsida</taxon>
        <taxon>eudicotyledons</taxon>
        <taxon>Gunneridae</taxon>
        <taxon>Pentapetalae</taxon>
        <taxon>asterids</taxon>
        <taxon>campanulids</taxon>
        <taxon>Asterales</taxon>
        <taxon>Asteraceae</taxon>
        <taxon>Asteroideae</taxon>
        <taxon>Heliantheae alliance</taxon>
        <taxon>Eupatorieae</taxon>
        <taxon>Mikania</taxon>
    </lineage>
</organism>
<dbReference type="InterPro" id="IPR051335">
    <property type="entry name" value="Alanyl-tRNA_Editing_Enzymes"/>
</dbReference>
<reference evidence="5 6" key="1">
    <citation type="submission" date="2019-05" db="EMBL/GenBank/DDBJ databases">
        <title>Mikania micrantha, genome provides insights into the molecular mechanism of rapid growth.</title>
        <authorList>
            <person name="Liu B."/>
        </authorList>
    </citation>
    <scope>NUCLEOTIDE SEQUENCE [LARGE SCALE GENOMIC DNA]</scope>
    <source>
        <strain evidence="5">NLD-2019</strain>
        <tissue evidence="5">Leaf</tissue>
    </source>
</reference>
<dbReference type="SUPFAM" id="SSF50447">
    <property type="entry name" value="Translation proteins"/>
    <property type="match status" value="1"/>
</dbReference>
<dbReference type="InterPro" id="IPR018164">
    <property type="entry name" value="Ala-tRNA-synth_IIc_N"/>
</dbReference>
<dbReference type="FunFam" id="3.30.980.10:FF:000008">
    <property type="entry name" value="Similar to alanyl-tRNA synthetase"/>
    <property type="match status" value="1"/>
</dbReference>
<dbReference type="GO" id="GO:0005737">
    <property type="term" value="C:cytoplasm"/>
    <property type="evidence" value="ECO:0007669"/>
    <property type="project" value="UniProtKB-SubCell"/>
</dbReference>
<evidence type="ECO:0000313" key="5">
    <source>
        <dbReference type="EMBL" id="KAD4178616.1"/>
    </source>
</evidence>
<accession>A0A5N6MWW6</accession>
<dbReference type="EMBL" id="SZYD01000014">
    <property type="protein sequence ID" value="KAD4178616.1"/>
    <property type="molecule type" value="Genomic_DNA"/>
</dbReference>
<keyword evidence="6" id="KW-1185">Reference proteome</keyword>
<dbReference type="InterPro" id="IPR012947">
    <property type="entry name" value="tRNA_SAD"/>
</dbReference>
<dbReference type="PANTHER" id="PTHR43462:SF2">
    <property type="entry name" value="THREONYL AND ALANYL TRNA SYNTHETASE SECOND ADDITIONAL DOMAIN-CONTAINING PROTEIN"/>
    <property type="match status" value="1"/>
</dbReference>
<evidence type="ECO:0000259" key="4">
    <source>
        <dbReference type="PROSITE" id="PS50860"/>
    </source>
</evidence>
<dbReference type="OrthoDB" id="288942at2759"/>
<dbReference type="InterPro" id="IPR009000">
    <property type="entry name" value="Transl_B-barrel_sf"/>
</dbReference>
<evidence type="ECO:0000313" key="6">
    <source>
        <dbReference type="Proteomes" id="UP000326396"/>
    </source>
</evidence>
<comment type="caution">
    <text evidence="5">The sequence shown here is derived from an EMBL/GenBank/DDBJ whole genome shotgun (WGS) entry which is preliminary data.</text>
</comment>
<dbReference type="InterPro" id="IPR018163">
    <property type="entry name" value="Thr/Ala-tRNA-synth_IIc_edit"/>
</dbReference>
<comment type="cofactor">
    <cofactor evidence="1">
        <name>Zn(2+)</name>
        <dbReference type="ChEBI" id="CHEBI:29105"/>
    </cofactor>
</comment>
<dbReference type="Proteomes" id="UP000326396">
    <property type="component" value="Linkage Group LG4"/>
</dbReference>
<comment type="similarity">
    <text evidence="3">Belongs to the class-II aminoacyl-tRNA synthetase family. Alax-L subfamily.</text>
</comment>
<sequence length="298" mass="33399">MDPHQTPATPTVLLYHHDMFNLQSTATLISSFLDDDGRHALILDSTVFHPQGGGQPADTGLITDVSSSRFKFFVQDVRSRNGIVYHYGVFEKTAEDLEGGVQVVLSVDESRRKLNSRLHSAGHLLDVCLPKVGLSDLKPGKAYHFPDGYENRSVPNAELHSKELELELEANNLISRGMKVSVDVYSYEEAAMMCGGALPDYIPKGSTPRIVKLGDFPGCPCGGTHVSNISDLVNIKKHWVSRKLPNFVHEAMNGTVQNRWGHMEHYKSINHNLIMAYWLVTYKLKFFFAFFSTPLFFN</sequence>
<dbReference type="GO" id="GO:0004813">
    <property type="term" value="F:alanine-tRNA ligase activity"/>
    <property type="evidence" value="ECO:0007669"/>
    <property type="project" value="InterPro"/>
</dbReference>
<protein>
    <recommendedName>
        <fullName evidence="4">Alanyl-transfer RNA synthetases family profile domain-containing protein</fullName>
    </recommendedName>
</protein>
<dbReference type="PANTHER" id="PTHR43462">
    <property type="entry name" value="ALANYL-TRNA EDITING PROTEIN"/>
    <property type="match status" value="1"/>
</dbReference>